<evidence type="ECO:0000313" key="2">
    <source>
        <dbReference type="EMBL" id="OAB34067.1"/>
    </source>
</evidence>
<reference evidence="2 3" key="1">
    <citation type="submission" date="2016-03" db="EMBL/GenBank/DDBJ databases">
        <title>Draft genome sequence of Paenibacillus glacialis DSM 22343.</title>
        <authorList>
            <person name="Shin S.-K."/>
            <person name="Yi H."/>
        </authorList>
    </citation>
    <scope>NUCLEOTIDE SEQUENCE [LARGE SCALE GENOMIC DNA]</scope>
    <source>
        <strain evidence="2 3">DSM 22343</strain>
    </source>
</reference>
<comment type="caution">
    <text evidence="2">The sequence shown here is derived from an EMBL/GenBank/DDBJ whole genome shotgun (WGS) entry which is preliminary data.</text>
</comment>
<dbReference type="STRING" id="494026.PGLA_24525"/>
<dbReference type="RefSeq" id="WP_068537811.1">
    <property type="nucleotide sequence ID" value="NZ_LVJH01000070.1"/>
</dbReference>
<dbReference type="InterPro" id="IPR021359">
    <property type="entry name" value="DUF2812"/>
</dbReference>
<evidence type="ECO:0000256" key="1">
    <source>
        <dbReference type="SAM" id="Phobius"/>
    </source>
</evidence>
<dbReference type="Pfam" id="PF11193">
    <property type="entry name" value="DUF2812"/>
    <property type="match status" value="1"/>
</dbReference>
<proteinExistence type="predicted"/>
<feature type="transmembrane region" description="Helical" evidence="1">
    <location>
        <begin position="184"/>
        <end position="201"/>
    </location>
</feature>
<organism evidence="2 3">
    <name type="scientific">Paenibacillus glacialis</name>
    <dbReference type="NCBI Taxonomy" id="494026"/>
    <lineage>
        <taxon>Bacteria</taxon>
        <taxon>Bacillati</taxon>
        <taxon>Bacillota</taxon>
        <taxon>Bacilli</taxon>
        <taxon>Bacillales</taxon>
        <taxon>Paenibacillaceae</taxon>
        <taxon>Paenibacillus</taxon>
    </lineage>
</organism>
<evidence type="ECO:0008006" key="4">
    <source>
        <dbReference type="Google" id="ProtNLM"/>
    </source>
</evidence>
<keyword evidence="1" id="KW-0472">Membrane</keyword>
<name>A0A168DC50_9BACL</name>
<dbReference type="OrthoDB" id="8230517at2"/>
<keyword evidence="3" id="KW-1185">Reference proteome</keyword>
<dbReference type="Proteomes" id="UP000076967">
    <property type="component" value="Unassembled WGS sequence"/>
</dbReference>
<dbReference type="AlphaFoldDB" id="A0A168DC50"/>
<keyword evidence="1" id="KW-0812">Transmembrane</keyword>
<evidence type="ECO:0000313" key="3">
    <source>
        <dbReference type="Proteomes" id="UP000076967"/>
    </source>
</evidence>
<sequence length="255" mass="30375">MEHSFLSNKAQIHTGAVLALPIYSVIKINKTNKQLSSENIQQNKLHKVDPDEKRLSKYKEKQLKRSGKMVVKRKFGWMYAPDKLEHWLETMEEKGYHLYRMSKVGTTFYFIIDCPRKVSYCADYQNIADESYFDIHRDAGWKSAFISYSSFQRWTLWSREYSEGEERPQIHSDKSHHLKHARRIAITYSCMFLPLIFVYILNIRISMEWTFDNHLGKIQMVSMISLALAILTFGSFLARTWLYYMRLRRLNECDL</sequence>
<protein>
    <recommendedName>
        <fullName evidence="4">DUF2812 domain-containing protein</fullName>
    </recommendedName>
</protein>
<dbReference type="EMBL" id="LVJH01000070">
    <property type="protein sequence ID" value="OAB34067.1"/>
    <property type="molecule type" value="Genomic_DNA"/>
</dbReference>
<accession>A0A168DC50</accession>
<keyword evidence="1" id="KW-1133">Transmembrane helix</keyword>
<feature type="transmembrane region" description="Helical" evidence="1">
    <location>
        <begin position="221"/>
        <end position="242"/>
    </location>
</feature>
<gene>
    <name evidence="2" type="ORF">PGLA_24525</name>
</gene>